<dbReference type="InterPro" id="IPR002569">
    <property type="entry name" value="Met_Sox_Rdtase_MsrA_dom"/>
</dbReference>
<evidence type="ECO:0000256" key="1">
    <source>
        <dbReference type="ARBA" id="ARBA00023002"/>
    </source>
</evidence>
<protein>
    <recommendedName>
        <fullName evidence="4">Peptide methionine sulfoxide reductase MsrA</fullName>
        <shortName evidence="4">Protein-methionine-S-oxide reductase</shortName>
        <ecNumber evidence="4">1.8.4.11</ecNumber>
    </recommendedName>
    <alternativeName>
        <fullName evidence="4">Peptide-methionine (S)-S-oxide reductase</fullName>
        <shortName evidence="4">Peptide Met(O) reductase</shortName>
    </alternativeName>
</protein>
<evidence type="ECO:0000259" key="5">
    <source>
        <dbReference type="Pfam" id="PF01625"/>
    </source>
</evidence>
<dbReference type="PANTHER" id="PTHR42799">
    <property type="entry name" value="MITOCHONDRIAL PEPTIDE METHIONINE SULFOXIDE REDUCTASE"/>
    <property type="match status" value="1"/>
</dbReference>
<dbReference type="EMBL" id="LR215050">
    <property type="protein sequence ID" value="VEU82510.1"/>
    <property type="molecule type" value="Genomic_DNA"/>
</dbReference>
<organism evidence="6 7">
    <name type="scientific">Acholeplasma hippikon</name>
    <dbReference type="NCBI Taxonomy" id="264636"/>
    <lineage>
        <taxon>Bacteria</taxon>
        <taxon>Bacillati</taxon>
        <taxon>Mycoplasmatota</taxon>
        <taxon>Mollicutes</taxon>
        <taxon>Acholeplasmatales</taxon>
        <taxon>Acholeplasmataceae</taxon>
        <taxon>Acholeplasma</taxon>
    </lineage>
</organism>
<dbReference type="NCBIfam" id="TIGR00401">
    <property type="entry name" value="msrA"/>
    <property type="match status" value="1"/>
</dbReference>
<name>A0A449BJA1_9MOLU</name>
<dbReference type="GO" id="GO:0034599">
    <property type="term" value="P:cellular response to oxidative stress"/>
    <property type="evidence" value="ECO:0007669"/>
    <property type="project" value="TreeGrafter"/>
</dbReference>
<evidence type="ECO:0000256" key="4">
    <source>
        <dbReference type="HAMAP-Rule" id="MF_01401"/>
    </source>
</evidence>
<dbReference type="Pfam" id="PF01625">
    <property type="entry name" value="PMSR"/>
    <property type="match status" value="1"/>
</dbReference>
<reference evidence="6 7" key="1">
    <citation type="submission" date="2019-01" db="EMBL/GenBank/DDBJ databases">
        <authorList>
            <consortium name="Pathogen Informatics"/>
        </authorList>
    </citation>
    <scope>NUCLEOTIDE SEQUENCE [LARGE SCALE GENOMIC DNA]</scope>
    <source>
        <strain evidence="6 7">NCTC10172</strain>
    </source>
</reference>
<dbReference type="AlphaFoldDB" id="A0A449BJA1"/>
<dbReference type="GO" id="GO:0008113">
    <property type="term" value="F:peptide-methionine (S)-S-oxide reductase activity"/>
    <property type="evidence" value="ECO:0007669"/>
    <property type="project" value="UniProtKB-UniRule"/>
</dbReference>
<dbReference type="Gene3D" id="3.30.1060.10">
    <property type="entry name" value="Peptide methionine sulphoxide reductase MsrA"/>
    <property type="match status" value="1"/>
</dbReference>
<proteinExistence type="inferred from homology"/>
<keyword evidence="7" id="KW-1185">Reference proteome</keyword>
<dbReference type="GO" id="GO:0033744">
    <property type="term" value="F:L-methionine:thioredoxin-disulfide S-oxidoreductase activity"/>
    <property type="evidence" value="ECO:0007669"/>
    <property type="project" value="RHEA"/>
</dbReference>
<comment type="function">
    <text evidence="4">Has an important function as a repair enzyme for proteins that have been inactivated by oxidation. Catalyzes the reversible oxidation-reduction of methionine sulfoxide in proteins to methionine.</text>
</comment>
<comment type="catalytic activity">
    <reaction evidence="3 4">
        <text>[thioredoxin]-disulfide + L-methionine + H2O = L-methionine (S)-S-oxide + [thioredoxin]-dithiol</text>
        <dbReference type="Rhea" id="RHEA:19993"/>
        <dbReference type="Rhea" id="RHEA-COMP:10698"/>
        <dbReference type="Rhea" id="RHEA-COMP:10700"/>
        <dbReference type="ChEBI" id="CHEBI:15377"/>
        <dbReference type="ChEBI" id="CHEBI:29950"/>
        <dbReference type="ChEBI" id="CHEBI:50058"/>
        <dbReference type="ChEBI" id="CHEBI:57844"/>
        <dbReference type="ChEBI" id="CHEBI:58772"/>
        <dbReference type="EC" id="1.8.4.11"/>
    </reaction>
</comment>
<dbReference type="GO" id="GO:0005737">
    <property type="term" value="C:cytoplasm"/>
    <property type="evidence" value="ECO:0007669"/>
    <property type="project" value="TreeGrafter"/>
</dbReference>
<dbReference type="EC" id="1.8.4.11" evidence="4"/>
<feature type="domain" description="Peptide methionine sulphoxide reductase MsrA" evidence="5">
    <location>
        <begin position="3"/>
        <end position="153"/>
    </location>
</feature>
<feature type="active site" evidence="4">
    <location>
        <position position="10"/>
    </location>
</feature>
<evidence type="ECO:0000313" key="7">
    <source>
        <dbReference type="Proteomes" id="UP000290909"/>
    </source>
</evidence>
<evidence type="ECO:0000256" key="2">
    <source>
        <dbReference type="ARBA" id="ARBA00047806"/>
    </source>
</evidence>
<dbReference type="Proteomes" id="UP000290909">
    <property type="component" value="Chromosome"/>
</dbReference>
<dbReference type="InterPro" id="IPR050162">
    <property type="entry name" value="MsrA_MetSO_reductase"/>
</dbReference>
<dbReference type="PANTHER" id="PTHR42799:SF2">
    <property type="entry name" value="MITOCHONDRIAL PEPTIDE METHIONINE SULFOXIDE REDUCTASE"/>
    <property type="match status" value="1"/>
</dbReference>
<keyword evidence="1 4" id="KW-0560">Oxidoreductase</keyword>
<dbReference type="HAMAP" id="MF_01401">
    <property type="entry name" value="MsrA"/>
    <property type="match status" value="1"/>
</dbReference>
<sequence length="180" mass="20863">MKKIILAGGCFWGVEAYFKQIKGVLDTSCGYANGNKENPTYREVCDGVATHAEAVEILYDENETNLDKIFEHFFRIIDPTTLNRQGHDVGVQYRSGIYYLDEETKEKAIEYINKEQAKYDKKIVVSVEPLTNYYLAEAYHQDYLDKNPTGYCHVDLSLAKEDEKKWREKIIFHGTLTLWA</sequence>
<dbReference type="KEGG" id="ahk:NCTC10172_00524"/>
<comment type="catalytic activity">
    <reaction evidence="2 4">
        <text>L-methionyl-[protein] + [thioredoxin]-disulfide + H2O = L-methionyl-(S)-S-oxide-[protein] + [thioredoxin]-dithiol</text>
        <dbReference type="Rhea" id="RHEA:14217"/>
        <dbReference type="Rhea" id="RHEA-COMP:10698"/>
        <dbReference type="Rhea" id="RHEA-COMP:10700"/>
        <dbReference type="Rhea" id="RHEA-COMP:12313"/>
        <dbReference type="Rhea" id="RHEA-COMP:12315"/>
        <dbReference type="ChEBI" id="CHEBI:15377"/>
        <dbReference type="ChEBI" id="CHEBI:16044"/>
        <dbReference type="ChEBI" id="CHEBI:29950"/>
        <dbReference type="ChEBI" id="CHEBI:44120"/>
        <dbReference type="ChEBI" id="CHEBI:50058"/>
        <dbReference type="EC" id="1.8.4.11"/>
    </reaction>
</comment>
<accession>A0A449BJA1</accession>
<dbReference type="InterPro" id="IPR036509">
    <property type="entry name" value="Met_Sox_Rdtase_MsrA_sf"/>
</dbReference>
<gene>
    <name evidence="4 6" type="primary">msrA</name>
    <name evidence="6" type="ORF">NCTC10172_00524</name>
</gene>
<comment type="similarity">
    <text evidence="4">Belongs to the MsrA Met sulfoxide reductase family.</text>
</comment>
<dbReference type="STRING" id="1408416.GCA_000702765_00958"/>
<evidence type="ECO:0000256" key="3">
    <source>
        <dbReference type="ARBA" id="ARBA00048782"/>
    </source>
</evidence>
<evidence type="ECO:0000313" key="6">
    <source>
        <dbReference type="EMBL" id="VEU82510.1"/>
    </source>
</evidence>
<dbReference type="SUPFAM" id="SSF55068">
    <property type="entry name" value="Peptide methionine sulfoxide reductase"/>
    <property type="match status" value="1"/>
</dbReference>